<dbReference type="AlphaFoldDB" id="A0A6P4ZGS3"/>
<evidence type="ECO:0000259" key="24">
    <source>
        <dbReference type="PROSITE" id="PS50835"/>
    </source>
</evidence>
<evidence type="ECO:0000256" key="17">
    <source>
        <dbReference type="ARBA" id="ARBA00051243"/>
    </source>
</evidence>
<dbReference type="InterPro" id="IPR008266">
    <property type="entry name" value="Tyr_kinase_AS"/>
</dbReference>
<dbReference type="Gene3D" id="2.60.40.10">
    <property type="entry name" value="Immunoglobulins"/>
    <property type="match status" value="3"/>
</dbReference>
<keyword evidence="20" id="KW-0479">Metal-binding</keyword>
<dbReference type="InterPro" id="IPR001245">
    <property type="entry name" value="Ser-Thr/Tyr_kinase_cat_dom"/>
</dbReference>
<keyword evidence="10 22" id="KW-1133">Transmembrane helix</keyword>
<proteinExistence type="inferred from homology"/>
<feature type="domain" description="Fibronectin type-III" evidence="25">
    <location>
        <begin position="374"/>
        <end position="473"/>
    </location>
</feature>
<comment type="similarity">
    <text evidence="2">Belongs to the protein kinase superfamily. CAMK Ser/Thr protein kinase family.</text>
</comment>
<dbReference type="InterPro" id="IPR050122">
    <property type="entry name" value="RTK"/>
</dbReference>
<evidence type="ECO:0000256" key="11">
    <source>
        <dbReference type="ARBA" id="ARBA00023136"/>
    </source>
</evidence>
<comment type="catalytic activity">
    <reaction evidence="17">
        <text>L-tyrosyl-[protein] + ATP = O-phospho-L-tyrosyl-[protein] + ADP + H(+)</text>
        <dbReference type="Rhea" id="RHEA:10596"/>
        <dbReference type="Rhea" id="RHEA-COMP:10136"/>
        <dbReference type="Rhea" id="RHEA-COMP:20101"/>
        <dbReference type="ChEBI" id="CHEBI:15378"/>
        <dbReference type="ChEBI" id="CHEBI:30616"/>
        <dbReference type="ChEBI" id="CHEBI:46858"/>
        <dbReference type="ChEBI" id="CHEBI:61978"/>
        <dbReference type="ChEBI" id="CHEBI:456216"/>
        <dbReference type="EC" id="2.7.10.1"/>
    </reaction>
</comment>
<evidence type="ECO:0000256" key="14">
    <source>
        <dbReference type="ARBA" id="ARBA00023170"/>
    </source>
</evidence>
<dbReference type="PROSITE" id="PS00109">
    <property type="entry name" value="PROTEIN_KINASE_TYR"/>
    <property type="match status" value="1"/>
</dbReference>
<dbReference type="GO" id="GO:0006909">
    <property type="term" value="P:phagocytosis"/>
    <property type="evidence" value="ECO:0007669"/>
    <property type="project" value="TreeGrafter"/>
</dbReference>
<evidence type="ECO:0000256" key="7">
    <source>
        <dbReference type="ARBA" id="ARBA00022737"/>
    </source>
</evidence>
<dbReference type="Pfam" id="PF00041">
    <property type="entry name" value="fn3"/>
    <property type="match status" value="1"/>
</dbReference>
<dbReference type="PIRSF" id="PIRSF000615">
    <property type="entry name" value="TyrPK_CSF1-R"/>
    <property type="match status" value="1"/>
</dbReference>
<dbReference type="SUPFAM" id="SSF49265">
    <property type="entry name" value="Fibronectin type III"/>
    <property type="match status" value="1"/>
</dbReference>
<dbReference type="KEGG" id="bbel:109473409"/>
<keyword evidence="15" id="KW-0325">Glycoprotein</keyword>
<dbReference type="Proteomes" id="UP000515135">
    <property type="component" value="Unplaced"/>
</dbReference>
<keyword evidence="12" id="KW-0829">Tyrosine-protein kinase</keyword>
<sequence length="774" mass="86757">MTFFFADPPTGTFISIQTTKETLKENADVQEGTVLQLTCGTDSNPPAVFFWTTPDSALPLFATYNMTSGVLVLPNVRKEDGGLYQCRARNGILPDGMASINLTIQYPPTMTTTYIVSPRGTIREGDEVRIRCRVGDALPSPRFRWRRDGSKTTALPSTAVVDEKTGLLTISSVRIEDAGFYRCIADNDVEPAGLASITLNVSADPSGIGVNNTRRSEKFTVPLAASAGVMVAGITVFFMYVYIRFRKRPDCPPPHVESEESPMEYDPLYLSPDSSVMIFSAVREEDQTVNPILLEFWDCLLKMDVDPVLVYFQKDQVLSPDHTAVIRSASLVVNKLLTTIGILEGDKSPQVISRALRHTEQNHLADLLDGKVLPDAKCVSVVDTTESSFGIEFKPAFTNIQHFGDVDKYVVTLEIAVQEPERIATRDLNASDQLQAEFTDLASGTSYNVTVVSVRGETKSAGVTVTVTTIGGYEEPSSLLATFSEQKRSQINQVLIYKDQITLMEPLGKGNFGEVRYGVYVTQDRCVTCAVKTLFDTASVLEMKSLLREGLRMVNFKHDNVLQLLGMSVHGNEAMIVLPYMKHGDLHKYLRDKQTLPLEENLRLCLEIAHGMAYLTDKDIVHRDLAARNCMLDHKMQVKVADFGLCRDVHEKGYYRIQSWEVHVKLPYKWMAPESHEDYIFDTKTDVWSYGIVLWEIFSGGKTPYPDVPSVHLIGYLKEGRRMGRPNKCPIALYNDVMKQCWQKEPTKRPSFKEILARAEQINKSFKQRREADA</sequence>
<dbReference type="SUPFAM" id="SSF56112">
    <property type="entry name" value="Protein kinase-like (PK-like)"/>
    <property type="match status" value="1"/>
</dbReference>
<reference evidence="27" key="1">
    <citation type="submission" date="2025-08" db="UniProtKB">
        <authorList>
            <consortium name="RefSeq"/>
        </authorList>
    </citation>
    <scope>IDENTIFICATION</scope>
    <source>
        <tissue evidence="27">Gonad</tissue>
    </source>
</reference>
<name>A0A6P4ZGS3_BRABE</name>
<dbReference type="OrthoDB" id="10012075at2759"/>
<dbReference type="PROSITE" id="PS00107">
    <property type="entry name" value="PROTEIN_KINASE_ATP"/>
    <property type="match status" value="1"/>
</dbReference>
<dbReference type="InterPro" id="IPR036179">
    <property type="entry name" value="Ig-like_dom_sf"/>
</dbReference>
<feature type="binding site" evidence="19">
    <location>
        <position position="628"/>
    </location>
    <ligand>
        <name>ATP</name>
        <dbReference type="ChEBI" id="CHEBI:30616"/>
    </ligand>
</feature>
<keyword evidence="13" id="KW-1015">Disulfide bond</keyword>
<evidence type="ECO:0000313" key="26">
    <source>
        <dbReference type="Proteomes" id="UP000515135"/>
    </source>
</evidence>
<dbReference type="PRINTS" id="PR00109">
    <property type="entry name" value="TYRKINASE"/>
</dbReference>
<feature type="binding site" evidence="20">
    <location>
        <position position="629"/>
    </location>
    <ligand>
        <name>Mg(2+)</name>
        <dbReference type="ChEBI" id="CHEBI:18420"/>
    </ligand>
</feature>
<keyword evidence="7" id="KW-0677">Repeat</keyword>
<keyword evidence="6 22" id="KW-0812">Transmembrane</keyword>
<gene>
    <name evidence="27" type="primary">LOC109473409</name>
</gene>
<keyword evidence="8" id="KW-0418">Kinase</keyword>
<dbReference type="PANTHER" id="PTHR24416">
    <property type="entry name" value="TYROSINE-PROTEIN KINASE RECEPTOR"/>
    <property type="match status" value="1"/>
</dbReference>
<feature type="binding site" evidence="21">
    <location>
        <position position="532"/>
    </location>
    <ligand>
        <name>ATP</name>
        <dbReference type="ChEBI" id="CHEBI:30616"/>
    </ligand>
</feature>
<dbReference type="SUPFAM" id="SSF48726">
    <property type="entry name" value="Immunoglobulin"/>
    <property type="match status" value="2"/>
</dbReference>
<evidence type="ECO:0000256" key="10">
    <source>
        <dbReference type="ARBA" id="ARBA00022989"/>
    </source>
</evidence>
<dbReference type="EC" id="2.7.10.1" evidence="3"/>
<evidence type="ECO:0000256" key="13">
    <source>
        <dbReference type="ARBA" id="ARBA00023157"/>
    </source>
</evidence>
<dbReference type="Gene3D" id="3.30.200.20">
    <property type="entry name" value="Phosphorylase Kinase, domain 1"/>
    <property type="match status" value="1"/>
</dbReference>
<keyword evidence="9 19" id="KW-0067">ATP-binding</keyword>
<evidence type="ECO:0000256" key="19">
    <source>
        <dbReference type="PIRSR" id="PIRSR000615-2"/>
    </source>
</evidence>
<dbReference type="InterPro" id="IPR013783">
    <property type="entry name" value="Ig-like_fold"/>
</dbReference>
<dbReference type="SMART" id="SM00219">
    <property type="entry name" value="TyrKc"/>
    <property type="match status" value="1"/>
</dbReference>
<dbReference type="InterPro" id="IPR000719">
    <property type="entry name" value="Prot_kinase_dom"/>
</dbReference>
<dbReference type="InterPro" id="IPR020635">
    <property type="entry name" value="Tyr_kinase_cat_dom"/>
</dbReference>
<dbReference type="PROSITE" id="PS50835">
    <property type="entry name" value="IG_LIKE"/>
    <property type="match status" value="2"/>
</dbReference>
<evidence type="ECO:0000256" key="12">
    <source>
        <dbReference type="ARBA" id="ARBA00023137"/>
    </source>
</evidence>
<feature type="domain" description="Protein kinase" evidence="23">
    <location>
        <begin position="501"/>
        <end position="766"/>
    </location>
</feature>
<dbReference type="PROSITE" id="PS50853">
    <property type="entry name" value="FN3"/>
    <property type="match status" value="1"/>
</dbReference>
<feature type="active site" description="Proton acceptor" evidence="18">
    <location>
        <position position="624"/>
    </location>
</feature>
<evidence type="ECO:0000256" key="4">
    <source>
        <dbReference type="ARBA" id="ARBA00022553"/>
    </source>
</evidence>
<evidence type="ECO:0000256" key="16">
    <source>
        <dbReference type="ARBA" id="ARBA00023319"/>
    </source>
</evidence>
<dbReference type="Pfam" id="PF13927">
    <property type="entry name" value="Ig_3"/>
    <property type="match status" value="2"/>
</dbReference>
<evidence type="ECO:0000313" key="27">
    <source>
        <dbReference type="RefSeq" id="XP_019628831.1"/>
    </source>
</evidence>
<keyword evidence="16" id="KW-0393">Immunoglobulin domain</keyword>
<accession>A0A6P4ZGS3</accession>
<dbReference type="RefSeq" id="XP_019628831.1">
    <property type="nucleotide sequence ID" value="XM_019773272.1"/>
</dbReference>
<dbReference type="CDD" id="cd00192">
    <property type="entry name" value="PTKc"/>
    <property type="match status" value="1"/>
</dbReference>
<dbReference type="GO" id="GO:0007399">
    <property type="term" value="P:nervous system development"/>
    <property type="evidence" value="ECO:0007669"/>
    <property type="project" value="TreeGrafter"/>
</dbReference>
<evidence type="ECO:0000256" key="1">
    <source>
        <dbReference type="ARBA" id="ARBA00004479"/>
    </source>
</evidence>
<evidence type="ECO:0000256" key="22">
    <source>
        <dbReference type="SAM" id="Phobius"/>
    </source>
</evidence>
<dbReference type="Pfam" id="PF07714">
    <property type="entry name" value="PK_Tyr_Ser-Thr"/>
    <property type="match status" value="1"/>
</dbReference>
<evidence type="ECO:0000256" key="3">
    <source>
        <dbReference type="ARBA" id="ARBA00011902"/>
    </source>
</evidence>
<comment type="subcellular location">
    <subcellularLocation>
        <location evidence="1">Membrane</location>
        <topology evidence="1">Single-pass type I membrane protein</topology>
    </subcellularLocation>
</comment>
<dbReference type="SMART" id="SM00409">
    <property type="entry name" value="IG"/>
    <property type="match status" value="2"/>
</dbReference>
<dbReference type="InterPro" id="IPR036116">
    <property type="entry name" value="FN3_sf"/>
</dbReference>
<dbReference type="PROSITE" id="PS50011">
    <property type="entry name" value="PROTEIN_KINASE_DOM"/>
    <property type="match status" value="1"/>
</dbReference>
<dbReference type="InterPro" id="IPR007110">
    <property type="entry name" value="Ig-like_dom"/>
</dbReference>
<dbReference type="FunFam" id="1.10.510.10:FF:001467">
    <property type="entry name" value="Uncharacterized protein"/>
    <property type="match status" value="1"/>
</dbReference>
<evidence type="ECO:0000256" key="18">
    <source>
        <dbReference type="PIRSR" id="PIRSR000615-1"/>
    </source>
</evidence>
<keyword evidence="5" id="KW-0808">Transferase</keyword>
<evidence type="ECO:0000256" key="21">
    <source>
        <dbReference type="PROSITE-ProRule" id="PRU10141"/>
    </source>
</evidence>
<dbReference type="GO" id="GO:0007169">
    <property type="term" value="P:cell surface receptor protein tyrosine kinase signaling pathway"/>
    <property type="evidence" value="ECO:0007669"/>
    <property type="project" value="TreeGrafter"/>
</dbReference>
<dbReference type="GO" id="GO:0016477">
    <property type="term" value="P:cell migration"/>
    <property type="evidence" value="ECO:0007669"/>
    <property type="project" value="TreeGrafter"/>
</dbReference>
<dbReference type="Gene3D" id="1.10.510.10">
    <property type="entry name" value="Transferase(Phosphotransferase) domain 1"/>
    <property type="match status" value="1"/>
</dbReference>
<evidence type="ECO:0000256" key="9">
    <source>
        <dbReference type="ARBA" id="ARBA00022840"/>
    </source>
</evidence>
<keyword evidence="14" id="KW-0675">Receptor</keyword>
<evidence type="ECO:0000256" key="6">
    <source>
        <dbReference type="ARBA" id="ARBA00022692"/>
    </source>
</evidence>
<dbReference type="GO" id="GO:0005886">
    <property type="term" value="C:plasma membrane"/>
    <property type="evidence" value="ECO:0007669"/>
    <property type="project" value="TreeGrafter"/>
</dbReference>
<evidence type="ECO:0000256" key="8">
    <source>
        <dbReference type="ARBA" id="ARBA00022777"/>
    </source>
</evidence>
<dbReference type="CDD" id="cd00063">
    <property type="entry name" value="FN3"/>
    <property type="match status" value="1"/>
</dbReference>
<evidence type="ECO:0000256" key="15">
    <source>
        <dbReference type="ARBA" id="ARBA00023180"/>
    </source>
</evidence>
<evidence type="ECO:0000256" key="2">
    <source>
        <dbReference type="ARBA" id="ARBA00006692"/>
    </source>
</evidence>
<keyword evidence="26" id="KW-1185">Reference proteome</keyword>
<dbReference type="CDD" id="cd01671">
    <property type="entry name" value="CARD"/>
    <property type="match status" value="1"/>
</dbReference>
<evidence type="ECO:0000259" key="23">
    <source>
        <dbReference type="PROSITE" id="PS50011"/>
    </source>
</evidence>
<organism evidence="26 27">
    <name type="scientific">Branchiostoma belcheri</name>
    <name type="common">Amphioxus</name>
    <dbReference type="NCBI Taxonomy" id="7741"/>
    <lineage>
        <taxon>Eukaryota</taxon>
        <taxon>Metazoa</taxon>
        <taxon>Chordata</taxon>
        <taxon>Cephalochordata</taxon>
        <taxon>Leptocardii</taxon>
        <taxon>Amphioxiformes</taxon>
        <taxon>Branchiostomatidae</taxon>
        <taxon>Branchiostoma</taxon>
    </lineage>
</organism>
<dbReference type="GO" id="GO:0046872">
    <property type="term" value="F:metal ion binding"/>
    <property type="evidence" value="ECO:0007669"/>
    <property type="project" value="UniProtKB-KW"/>
</dbReference>
<feature type="domain" description="Ig-like" evidence="24">
    <location>
        <begin position="108"/>
        <end position="202"/>
    </location>
</feature>
<dbReference type="GO" id="GO:0004714">
    <property type="term" value="F:transmembrane receptor protein tyrosine kinase activity"/>
    <property type="evidence" value="ECO:0007669"/>
    <property type="project" value="UniProtKB-EC"/>
</dbReference>
<dbReference type="InterPro" id="IPR011009">
    <property type="entry name" value="Kinase-like_dom_sf"/>
</dbReference>
<evidence type="ECO:0000256" key="20">
    <source>
        <dbReference type="PIRSR" id="PIRSR000615-3"/>
    </source>
</evidence>
<dbReference type="GeneID" id="109473409"/>
<dbReference type="InterPro" id="IPR003599">
    <property type="entry name" value="Ig_sub"/>
</dbReference>
<keyword evidence="11 22" id="KW-0472">Membrane</keyword>
<dbReference type="CDD" id="cd00096">
    <property type="entry name" value="Ig"/>
    <property type="match status" value="1"/>
</dbReference>
<dbReference type="PANTHER" id="PTHR24416:SF564">
    <property type="entry name" value="MACROPHAGE-STIMULATING PROTEIN RECEPTOR"/>
    <property type="match status" value="1"/>
</dbReference>
<evidence type="ECO:0000256" key="5">
    <source>
        <dbReference type="ARBA" id="ARBA00022679"/>
    </source>
</evidence>
<dbReference type="InterPro" id="IPR003961">
    <property type="entry name" value="FN3_dom"/>
</dbReference>
<feature type="domain" description="Ig-like" evidence="24">
    <location>
        <begin position="9"/>
        <end position="105"/>
    </location>
</feature>
<protein>
    <recommendedName>
        <fullName evidence="3">receptor protein-tyrosine kinase</fullName>
        <ecNumber evidence="3">2.7.10.1</ecNumber>
    </recommendedName>
</protein>
<keyword evidence="20" id="KW-0460">Magnesium</keyword>
<dbReference type="SMART" id="SM00408">
    <property type="entry name" value="IGc2"/>
    <property type="match status" value="2"/>
</dbReference>
<dbReference type="GO" id="GO:0005524">
    <property type="term" value="F:ATP binding"/>
    <property type="evidence" value="ECO:0007669"/>
    <property type="project" value="UniProtKB-UniRule"/>
</dbReference>
<feature type="binding site" evidence="20">
    <location>
        <position position="642"/>
    </location>
    <ligand>
        <name>Mg(2+)</name>
        <dbReference type="ChEBI" id="CHEBI:18420"/>
    </ligand>
</feature>
<keyword evidence="4" id="KW-0597">Phosphoprotein</keyword>
<keyword evidence="19 21" id="KW-0547">Nucleotide-binding</keyword>
<dbReference type="InterPro" id="IPR017441">
    <property type="entry name" value="Protein_kinase_ATP_BS"/>
</dbReference>
<feature type="transmembrane region" description="Helical" evidence="22">
    <location>
        <begin position="221"/>
        <end position="243"/>
    </location>
</feature>
<evidence type="ECO:0000259" key="25">
    <source>
        <dbReference type="PROSITE" id="PS50853"/>
    </source>
</evidence>
<dbReference type="GO" id="GO:0043235">
    <property type="term" value="C:receptor complex"/>
    <property type="evidence" value="ECO:0007669"/>
    <property type="project" value="TreeGrafter"/>
</dbReference>
<dbReference type="InterPro" id="IPR003598">
    <property type="entry name" value="Ig_sub2"/>
</dbReference>